<reference evidence="2" key="1">
    <citation type="submission" date="2019-03" db="EMBL/GenBank/DDBJ databases">
        <title>Afifella sp. nov., isolated from activated sludge.</title>
        <authorList>
            <person name="Li Q."/>
            <person name="Liu Y."/>
        </authorList>
    </citation>
    <scope>NUCLEOTIDE SEQUENCE</scope>
    <source>
        <strain evidence="2">L72</strain>
    </source>
</reference>
<proteinExistence type="predicted"/>
<dbReference type="RefSeq" id="WP_161141091.1">
    <property type="nucleotide sequence ID" value="NZ_SPKJ01000047.1"/>
</dbReference>
<dbReference type="AlphaFoldDB" id="A0A964T5G7"/>
<keyword evidence="1" id="KW-1133">Transmembrane helix</keyword>
<evidence type="ECO:0000313" key="2">
    <source>
        <dbReference type="EMBL" id="MYZ48744.1"/>
    </source>
</evidence>
<comment type="caution">
    <text evidence="2">The sequence shown here is derived from an EMBL/GenBank/DDBJ whole genome shotgun (WGS) entry which is preliminary data.</text>
</comment>
<protein>
    <submittedName>
        <fullName evidence="2">Cbb3-type cytochrome c oxidase subunit 3</fullName>
    </submittedName>
</protein>
<keyword evidence="3" id="KW-1185">Reference proteome</keyword>
<dbReference type="Pfam" id="PF05545">
    <property type="entry name" value="FixQ"/>
    <property type="match status" value="1"/>
</dbReference>
<name>A0A964T5G7_9HYPH</name>
<accession>A0A964T5G7</accession>
<keyword evidence="1" id="KW-0472">Membrane</keyword>
<dbReference type="Proteomes" id="UP000773614">
    <property type="component" value="Unassembled WGS sequence"/>
</dbReference>
<organism evidence="2 3">
    <name type="scientific">Propylenella binzhouense</name>
    <dbReference type="NCBI Taxonomy" id="2555902"/>
    <lineage>
        <taxon>Bacteria</taxon>
        <taxon>Pseudomonadati</taxon>
        <taxon>Pseudomonadota</taxon>
        <taxon>Alphaproteobacteria</taxon>
        <taxon>Hyphomicrobiales</taxon>
        <taxon>Propylenellaceae</taxon>
        <taxon>Propylenella</taxon>
    </lineage>
</organism>
<sequence length="54" mass="6521">MSFYDALRRFADSWGLIFLFLVFLAAILWVLRPGGREHYRKQGEIPFKHDKYED</sequence>
<dbReference type="EMBL" id="SPKJ01000047">
    <property type="protein sequence ID" value="MYZ48744.1"/>
    <property type="molecule type" value="Genomic_DNA"/>
</dbReference>
<dbReference type="InterPro" id="IPR008621">
    <property type="entry name" value="Cbb3-typ_cyt_oxidase_comp"/>
</dbReference>
<feature type="transmembrane region" description="Helical" evidence="1">
    <location>
        <begin position="13"/>
        <end position="31"/>
    </location>
</feature>
<evidence type="ECO:0000256" key="1">
    <source>
        <dbReference type="SAM" id="Phobius"/>
    </source>
</evidence>
<evidence type="ECO:0000313" key="3">
    <source>
        <dbReference type="Proteomes" id="UP000773614"/>
    </source>
</evidence>
<dbReference type="CDD" id="cd01324">
    <property type="entry name" value="cbb3_Oxidase_CcoQ"/>
    <property type="match status" value="1"/>
</dbReference>
<gene>
    <name evidence="2" type="ORF">E4O86_13590</name>
</gene>
<keyword evidence="1" id="KW-0812">Transmembrane</keyword>